<reference evidence="2" key="1">
    <citation type="submission" date="2016-11" db="UniProtKB">
        <authorList>
            <consortium name="WormBaseParasite"/>
        </authorList>
    </citation>
    <scope>IDENTIFICATION</scope>
</reference>
<keyword evidence="1" id="KW-1185">Reference proteome</keyword>
<dbReference type="Proteomes" id="UP000095283">
    <property type="component" value="Unplaced"/>
</dbReference>
<sequence length="85" mass="10174">MISYVQVVVFPPGSTCWRFVNRSLDWSVSSNLSLVLRCSVVPSHQTEIDQMRRPTPIQRRKLQNLMYLITREQLVTLEHRIWRYL</sequence>
<proteinExistence type="predicted"/>
<evidence type="ECO:0000313" key="2">
    <source>
        <dbReference type="WBParaSite" id="Hba_21445"/>
    </source>
</evidence>
<accession>A0A1I7XUE6</accession>
<evidence type="ECO:0000313" key="1">
    <source>
        <dbReference type="Proteomes" id="UP000095283"/>
    </source>
</evidence>
<dbReference type="WBParaSite" id="Hba_21445">
    <property type="protein sequence ID" value="Hba_21445"/>
    <property type="gene ID" value="Hba_21445"/>
</dbReference>
<organism evidence="1 2">
    <name type="scientific">Heterorhabditis bacteriophora</name>
    <name type="common">Entomopathogenic nematode worm</name>
    <dbReference type="NCBI Taxonomy" id="37862"/>
    <lineage>
        <taxon>Eukaryota</taxon>
        <taxon>Metazoa</taxon>
        <taxon>Ecdysozoa</taxon>
        <taxon>Nematoda</taxon>
        <taxon>Chromadorea</taxon>
        <taxon>Rhabditida</taxon>
        <taxon>Rhabditina</taxon>
        <taxon>Rhabditomorpha</taxon>
        <taxon>Strongyloidea</taxon>
        <taxon>Heterorhabditidae</taxon>
        <taxon>Heterorhabditis</taxon>
    </lineage>
</organism>
<name>A0A1I7XUE6_HETBA</name>
<dbReference type="AlphaFoldDB" id="A0A1I7XUE6"/>
<protein>
    <submittedName>
        <fullName evidence="2">Uncharacterized protein</fullName>
    </submittedName>
</protein>